<feature type="compositionally biased region" description="Polar residues" evidence="2">
    <location>
        <begin position="77"/>
        <end position="90"/>
    </location>
</feature>
<comment type="caution">
    <text evidence="3">The sequence shown here is derived from an EMBL/GenBank/DDBJ whole genome shotgun (WGS) entry which is preliminary data.</text>
</comment>
<feature type="region of interest" description="Disordered" evidence="2">
    <location>
        <begin position="175"/>
        <end position="243"/>
    </location>
</feature>
<dbReference type="PANTHER" id="PTHR46430">
    <property type="entry name" value="PROTEIN SKT5-RELATED"/>
    <property type="match status" value="1"/>
</dbReference>
<dbReference type="Proteomes" id="UP001479436">
    <property type="component" value="Unassembled WGS sequence"/>
</dbReference>
<feature type="compositionally biased region" description="Low complexity" evidence="2">
    <location>
        <begin position="262"/>
        <end position="313"/>
    </location>
</feature>
<feature type="region of interest" description="Disordered" evidence="2">
    <location>
        <begin position="24"/>
        <end position="141"/>
    </location>
</feature>
<evidence type="ECO:0008006" key="5">
    <source>
        <dbReference type="Google" id="ProtNLM"/>
    </source>
</evidence>
<feature type="compositionally biased region" description="Polar residues" evidence="2">
    <location>
        <begin position="98"/>
        <end position="111"/>
    </location>
</feature>
<feature type="compositionally biased region" description="Basic and acidic residues" evidence="2">
    <location>
        <begin position="209"/>
        <end position="225"/>
    </location>
</feature>
<feature type="compositionally biased region" description="Low complexity" evidence="2">
    <location>
        <begin position="361"/>
        <end position="370"/>
    </location>
</feature>
<keyword evidence="4" id="KW-1185">Reference proteome</keyword>
<dbReference type="SUPFAM" id="SSF81901">
    <property type="entry name" value="HCP-like"/>
    <property type="match status" value="2"/>
</dbReference>
<organism evidence="3 4">
    <name type="scientific">Basidiobolus ranarum</name>
    <dbReference type="NCBI Taxonomy" id="34480"/>
    <lineage>
        <taxon>Eukaryota</taxon>
        <taxon>Fungi</taxon>
        <taxon>Fungi incertae sedis</taxon>
        <taxon>Zoopagomycota</taxon>
        <taxon>Entomophthoromycotina</taxon>
        <taxon>Basidiobolomycetes</taxon>
        <taxon>Basidiobolales</taxon>
        <taxon>Basidiobolaceae</taxon>
        <taxon>Basidiobolus</taxon>
    </lineage>
</organism>
<gene>
    <name evidence="3" type="ORF">K7432_000733</name>
</gene>
<sequence length="719" mass="80004">MISSDVSSTIQNVRKIHMDQTLKKLVGSDDSYPKKTLTRQRQPVTNRSRSSAKMDSPSSSMEMSEKRRTNKSKPKIYSQNPASIDPNQRQSNDRRNTRQSVLYSYQGNTCTGYPPRRPPSVPVSELKSRQDDDIPLAKRKNELSRRHVSVPNAFIHHREPNRRIKEASKTVRSLPLDLEESETNSEHRKQKEYNLRSGSAATLPSETSNVKEKSPISRPHSDYITHKHSARSSNAGDKGRTPSYVGLTSAESFNATTTIPLSYSPPGTPSTFSSRSSSHLSTFSSSSVASGSTNISSNSTRSSRTMSITTHRTSLTLINQESALSMYRENAKKTNNSAVQLEFAKYLVACASVLGEPCSTSSNSSSHSASQTLDSLDSGKSGNKNSKDLLEEANFWIRRLQKNGDPEATYIMGTWIENGLNGFSPNPNKAFGLYNRSSKLGYVKAMHKVACHHEIRKEYSKAQQFYLKAATQGNSSANYRLAKAYMHGELRLKPNINQGILYLARAVNSNDRFECPEASYIYGLILADDYGHVDISSVPKDIGMSQDLIERSAELGYTPALYKLGYAYEFGELGYKVDPAKSIFYYKQGAERGDPECQMGLSGWYLSGVPEVLEPNDDLAYSWCNQAASKGLPKAEFAMGYYYELGIGVPKDLSMANLWYVRAASHGSTDAQRRLERGDETGELHNHPHHFTGGAQGLKKEFNSIKHQKKQNKEDCIIS</sequence>
<feature type="compositionally biased region" description="Basic and acidic residues" evidence="2">
    <location>
        <begin position="184"/>
        <end position="194"/>
    </location>
</feature>
<reference evidence="3 4" key="1">
    <citation type="submission" date="2023-04" db="EMBL/GenBank/DDBJ databases">
        <title>Genome of Basidiobolus ranarum AG-B5.</title>
        <authorList>
            <person name="Stajich J.E."/>
            <person name="Carter-House D."/>
            <person name="Gryganskyi A."/>
        </authorList>
    </citation>
    <scope>NUCLEOTIDE SEQUENCE [LARGE SCALE GENOMIC DNA]</scope>
    <source>
        <strain evidence="3 4">AG-B5</strain>
    </source>
</reference>
<dbReference type="PANTHER" id="PTHR46430:SF1">
    <property type="entry name" value="CHITIN SYNTHASE REGULATOR SKT5-RELATED"/>
    <property type="match status" value="1"/>
</dbReference>
<feature type="region of interest" description="Disordered" evidence="2">
    <location>
        <begin position="258"/>
        <end position="313"/>
    </location>
</feature>
<evidence type="ECO:0000313" key="4">
    <source>
        <dbReference type="Proteomes" id="UP001479436"/>
    </source>
</evidence>
<feature type="compositionally biased region" description="Basic and acidic residues" evidence="2">
    <location>
        <begin position="126"/>
        <end position="141"/>
    </location>
</feature>
<name>A0ABR2WAS3_9FUNG</name>
<accession>A0ABR2WAS3</accession>
<feature type="region of interest" description="Disordered" evidence="2">
    <location>
        <begin position="361"/>
        <end position="385"/>
    </location>
</feature>
<evidence type="ECO:0000256" key="2">
    <source>
        <dbReference type="SAM" id="MobiDB-lite"/>
    </source>
</evidence>
<proteinExistence type="predicted"/>
<dbReference type="InterPro" id="IPR011990">
    <property type="entry name" value="TPR-like_helical_dom_sf"/>
</dbReference>
<protein>
    <recommendedName>
        <fullName evidence="5">HCP-like protein</fullName>
    </recommendedName>
</protein>
<keyword evidence="1" id="KW-0677">Repeat</keyword>
<dbReference type="InterPro" id="IPR051726">
    <property type="entry name" value="Chitin_Synth_Reg"/>
</dbReference>
<evidence type="ECO:0000313" key="3">
    <source>
        <dbReference type="EMBL" id="KAK9728911.1"/>
    </source>
</evidence>
<feature type="compositionally biased region" description="Low complexity" evidence="2">
    <location>
        <begin position="48"/>
        <end position="62"/>
    </location>
</feature>
<dbReference type="InterPro" id="IPR006597">
    <property type="entry name" value="Sel1-like"/>
</dbReference>
<dbReference type="SMART" id="SM00671">
    <property type="entry name" value="SEL1"/>
    <property type="match status" value="7"/>
</dbReference>
<evidence type="ECO:0000256" key="1">
    <source>
        <dbReference type="ARBA" id="ARBA00022737"/>
    </source>
</evidence>
<feature type="compositionally biased region" description="Polar residues" evidence="2">
    <location>
        <begin position="371"/>
        <end position="384"/>
    </location>
</feature>
<dbReference type="EMBL" id="JASJQH010006889">
    <property type="protein sequence ID" value="KAK9728911.1"/>
    <property type="molecule type" value="Genomic_DNA"/>
</dbReference>
<feature type="compositionally biased region" description="Polar residues" evidence="2">
    <location>
        <begin position="196"/>
        <end position="208"/>
    </location>
</feature>
<dbReference type="Gene3D" id="1.25.40.10">
    <property type="entry name" value="Tetratricopeptide repeat domain"/>
    <property type="match status" value="2"/>
</dbReference>
<dbReference type="Pfam" id="PF08238">
    <property type="entry name" value="Sel1"/>
    <property type="match status" value="7"/>
</dbReference>